<evidence type="ECO:0000256" key="7">
    <source>
        <dbReference type="SAM" id="Phobius"/>
    </source>
</evidence>
<feature type="transmembrane region" description="Helical" evidence="7">
    <location>
        <begin position="132"/>
        <end position="154"/>
    </location>
</feature>
<dbReference type="Gene3D" id="1.10.3470.10">
    <property type="entry name" value="ABC transporter involved in vitamin B12 uptake, BtuC"/>
    <property type="match status" value="1"/>
</dbReference>
<comment type="similarity">
    <text evidence="2 6">Belongs to the ABC-3 integral membrane protein family.</text>
</comment>
<dbReference type="GO" id="GO:0043190">
    <property type="term" value="C:ATP-binding cassette (ABC) transporter complex"/>
    <property type="evidence" value="ECO:0007669"/>
    <property type="project" value="InterPro"/>
</dbReference>
<dbReference type="PANTHER" id="PTHR30477:SF13">
    <property type="entry name" value="IRON TRANSPORT SYSTEM MEMBRANE PROTEIN HI_0360-RELATED"/>
    <property type="match status" value="1"/>
</dbReference>
<keyword evidence="3 6" id="KW-0812">Transmembrane</keyword>
<dbReference type="InterPro" id="IPR001626">
    <property type="entry name" value="ABC_TroCD"/>
</dbReference>
<proteinExistence type="inferred from homology"/>
<gene>
    <name evidence="8" type="ORF">EI42_02892</name>
</gene>
<keyword evidence="9" id="KW-1185">Reference proteome</keyword>
<accession>A0A326U5F9</accession>
<dbReference type="InterPro" id="IPR037294">
    <property type="entry name" value="ABC_BtuC-like"/>
</dbReference>
<evidence type="ECO:0000256" key="4">
    <source>
        <dbReference type="ARBA" id="ARBA00022989"/>
    </source>
</evidence>
<evidence type="ECO:0000256" key="1">
    <source>
        <dbReference type="ARBA" id="ARBA00004141"/>
    </source>
</evidence>
<evidence type="ECO:0000313" key="8">
    <source>
        <dbReference type="EMBL" id="PZW29171.1"/>
    </source>
</evidence>
<dbReference type="SUPFAM" id="SSF81345">
    <property type="entry name" value="ABC transporter involved in vitamin B12 uptake, BtuC"/>
    <property type="match status" value="1"/>
</dbReference>
<feature type="transmembrane region" description="Helical" evidence="7">
    <location>
        <begin position="249"/>
        <end position="271"/>
    </location>
</feature>
<dbReference type="AlphaFoldDB" id="A0A326U5F9"/>
<sequence>MFDIFAYSFIRNAFIAGTCVAIVAAVVGYFLIVRGLTFAGHSLAHIGFAGAAGAVFLGIHPVIGLLIFTIGSGVGIGFLARTLRERDIAIGVVTTFTLALGFLFLSLYRGYAEKAYSILFGTIVGISSLDSTVTLIFSILALAVLCFLFRPLLFSSVDPEVAQARGMPVRLLSVLFLVIVAITISISVQIVGVLLIFTLLVGPAATAIRIARTPLGAIALSIVLGIIYIWVGIYLAAITPLNFYPLNTVSLPISFCVATISFGVYLPVRLLSPLWLNRRRRELTAQPQPLAMQPEQAKMEPEVLRSSR</sequence>
<organism evidence="8 9">
    <name type="scientific">Thermosporothrix hazakensis</name>
    <dbReference type="NCBI Taxonomy" id="644383"/>
    <lineage>
        <taxon>Bacteria</taxon>
        <taxon>Bacillati</taxon>
        <taxon>Chloroflexota</taxon>
        <taxon>Ktedonobacteria</taxon>
        <taxon>Ktedonobacterales</taxon>
        <taxon>Thermosporotrichaceae</taxon>
        <taxon>Thermosporothrix</taxon>
    </lineage>
</organism>
<evidence type="ECO:0000256" key="5">
    <source>
        <dbReference type="ARBA" id="ARBA00023136"/>
    </source>
</evidence>
<dbReference type="GO" id="GO:0010043">
    <property type="term" value="P:response to zinc ion"/>
    <property type="evidence" value="ECO:0007669"/>
    <property type="project" value="TreeGrafter"/>
</dbReference>
<dbReference type="OrthoDB" id="9798540at2"/>
<evidence type="ECO:0000256" key="3">
    <source>
        <dbReference type="ARBA" id="ARBA00022692"/>
    </source>
</evidence>
<comment type="subcellular location">
    <subcellularLocation>
        <location evidence="6">Cell membrane</location>
        <topology evidence="6">Multi-pass membrane protein</topology>
    </subcellularLocation>
    <subcellularLocation>
        <location evidence="1">Membrane</location>
        <topology evidence="1">Multi-pass membrane protein</topology>
    </subcellularLocation>
</comment>
<keyword evidence="5 7" id="KW-0472">Membrane</keyword>
<feature type="transmembrane region" description="Helical" evidence="7">
    <location>
        <begin position="62"/>
        <end position="82"/>
    </location>
</feature>
<dbReference type="CDD" id="cd06550">
    <property type="entry name" value="TM_ABC_iron-siderophores_like"/>
    <property type="match status" value="1"/>
</dbReference>
<dbReference type="EMBL" id="QKUF01000009">
    <property type="protein sequence ID" value="PZW29171.1"/>
    <property type="molecule type" value="Genomic_DNA"/>
</dbReference>
<evidence type="ECO:0000256" key="2">
    <source>
        <dbReference type="ARBA" id="ARBA00008034"/>
    </source>
</evidence>
<feature type="transmembrane region" description="Helical" evidence="7">
    <location>
        <begin position="214"/>
        <end position="237"/>
    </location>
</feature>
<dbReference type="Proteomes" id="UP000248806">
    <property type="component" value="Unassembled WGS sequence"/>
</dbReference>
<reference evidence="8 9" key="1">
    <citation type="submission" date="2018-06" db="EMBL/GenBank/DDBJ databases">
        <title>Genomic Encyclopedia of Archaeal and Bacterial Type Strains, Phase II (KMG-II): from individual species to whole genera.</title>
        <authorList>
            <person name="Goeker M."/>
        </authorList>
    </citation>
    <scope>NUCLEOTIDE SEQUENCE [LARGE SCALE GENOMIC DNA]</scope>
    <source>
        <strain evidence="8 9">ATCC BAA-1881</strain>
    </source>
</reference>
<keyword evidence="4 7" id="KW-1133">Transmembrane helix</keyword>
<feature type="transmembrane region" description="Helical" evidence="7">
    <location>
        <begin position="174"/>
        <end position="202"/>
    </location>
</feature>
<dbReference type="PANTHER" id="PTHR30477">
    <property type="entry name" value="ABC-TRANSPORTER METAL-BINDING PROTEIN"/>
    <property type="match status" value="1"/>
</dbReference>
<name>A0A326U5F9_THEHA</name>
<comment type="caution">
    <text evidence="8">The sequence shown here is derived from an EMBL/GenBank/DDBJ whole genome shotgun (WGS) entry which is preliminary data.</text>
</comment>
<dbReference type="RefSeq" id="WP_111323120.1">
    <property type="nucleotide sequence ID" value="NZ_BIFX01000001.1"/>
</dbReference>
<feature type="transmembrane region" description="Helical" evidence="7">
    <location>
        <begin position="88"/>
        <end position="111"/>
    </location>
</feature>
<evidence type="ECO:0000256" key="6">
    <source>
        <dbReference type="RuleBase" id="RU003943"/>
    </source>
</evidence>
<keyword evidence="6" id="KW-0813">Transport</keyword>
<evidence type="ECO:0000313" key="9">
    <source>
        <dbReference type="Proteomes" id="UP000248806"/>
    </source>
</evidence>
<dbReference type="Pfam" id="PF00950">
    <property type="entry name" value="ABC-3"/>
    <property type="match status" value="1"/>
</dbReference>
<dbReference type="GO" id="GO:0055085">
    <property type="term" value="P:transmembrane transport"/>
    <property type="evidence" value="ECO:0007669"/>
    <property type="project" value="InterPro"/>
</dbReference>
<protein>
    <submittedName>
        <fullName evidence="8">Zinc/manganese transport system permease protein</fullName>
    </submittedName>
</protein>
<feature type="transmembrane region" description="Helical" evidence="7">
    <location>
        <begin position="12"/>
        <end position="32"/>
    </location>
</feature>